<dbReference type="InterPro" id="IPR002934">
    <property type="entry name" value="Polymerase_NTP_transf_dom"/>
</dbReference>
<evidence type="ECO:0000259" key="13">
    <source>
        <dbReference type="Pfam" id="PF01909"/>
    </source>
</evidence>
<comment type="catalytic activity">
    <reaction evidence="11">
        <text>O-(5'-adenylyl)-L-tyrosyl-[protein] + ATP = O-[5'-(adenylyl-(5'-&gt;3')-adenylyl)]-L-tyrosyl-[protein] + diphosphate</text>
        <dbReference type="Rhea" id="RHEA:66528"/>
        <dbReference type="Rhea" id="RHEA-COMP:13846"/>
        <dbReference type="Rhea" id="RHEA-COMP:17046"/>
        <dbReference type="ChEBI" id="CHEBI:30616"/>
        <dbReference type="ChEBI" id="CHEBI:33019"/>
        <dbReference type="ChEBI" id="CHEBI:83624"/>
        <dbReference type="ChEBI" id="CHEBI:167160"/>
    </reaction>
</comment>
<gene>
    <name evidence="14" type="ORF">E2N92_03045</name>
</gene>
<evidence type="ECO:0000256" key="11">
    <source>
        <dbReference type="ARBA" id="ARBA00047518"/>
    </source>
</evidence>
<proteinExistence type="inferred from homology"/>
<evidence type="ECO:0000313" key="14">
    <source>
        <dbReference type="EMBL" id="QYZ78477.1"/>
    </source>
</evidence>
<evidence type="ECO:0000256" key="4">
    <source>
        <dbReference type="ARBA" id="ARBA00022695"/>
    </source>
</evidence>
<evidence type="ECO:0000256" key="5">
    <source>
        <dbReference type="ARBA" id="ARBA00022723"/>
    </source>
</evidence>
<evidence type="ECO:0000256" key="12">
    <source>
        <dbReference type="ARBA" id="ARBA00048696"/>
    </source>
</evidence>
<accession>A0A8G1A1Q1</accession>
<dbReference type="SUPFAM" id="SSF81301">
    <property type="entry name" value="Nucleotidyltransferase"/>
    <property type="match status" value="1"/>
</dbReference>
<dbReference type="EMBL" id="CP037968">
    <property type="protein sequence ID" value="QYZ78477.1"/>
    <property type="molecule type" value="Genomic_DNA"/>
</dbReference>
<keyword evidence="4" id="KW-0548">Nucleotidyltransferase</keyword>
<dbReference type="GO" id="GO:0046872">
    <property type="term" value="F:metal ion binding"/>
    <property type="evidence" value="ECO:0007669"/>
    <property type="project" value="UniProtKB-KW"/>
</dbReference>
<dbReference type="InterPro" id="IPR052038">
    <property type="entry name" value="Type-VII_TA_antitoxin"/>
</dbReference>
<keyword evidence="5" id="KW-0479">Metal-binding</keyword>
<evidence type="ECO:0000256" key="9">
    <source>
        <dbReference type="ARBA" id="ARBA00034531"/>
    </source>
</evidence>
<name>A0A8G1A1Q1_9EURY</name>
<keyword evidence="15" id="KW-1185">Reference proteome</keyword>
<protein>
    <recommendedName>
        <fullName evidence="9">protein adenylyltransferase</fullName>
        <ecNumber evidence="9">2.7.7.108</ecNumber>
    </recommendedName>
</protein>
<dbReference type="GO" id="GO:0070733">
    <property type="term" value="F:AMPylase activity"/>
    <property type="evidence" value="ECO:0007669"/>
    <property type="project" value="UniProtKB-EC"/>
</dbReference>
<dbReference type="Proteomes" id="UP000826709">
    <property type="component" value="Chromosome"/>
</dbReference>
<dbReference type="InterPro" id="IPR043519">
    <property type="entry name" value="NT_sf"/>
</dbReference>
<dbReference type="OrthoDB" id="61846at2157"/>
<reference evidence="14" key="1">
    <citation type="journal article" date="2005" name="Int. J. Syst. Evol. Microbiol.">
        <title>Methanofollis formosanus sp. nov., isolated from a fish pond.</title>
        <authorList>
            <person name="Wu S.Y."/>
            <person name="Chen S.C."/>
            <person name="Lai M.C."/>
        </authorList>
    </citation>
    <scope>NUCLEOTIDE SEQUENCE</scope>
    <source>
        <strain evidence="14">ML15</strain>
    </source>
</reference>
<comment type="similarity">
    <text evidence="10">Belongs to the MntA antitoxin family.</text>
</comment>
<keyword evidence="7" id="KW-0067">ATP-binding</keyword>
<dbReference type="EC" id="2.7.7.108" evidence="9"/>
<evidence type="ECO:0000313" key="15">
    <source>
        <dbReference type="Proteomes" id="UP000826709"/>
    </source>
</evidence>
<dbReference type="Gene3D" id="3.30.460.10">
    <property type="entry name" value="Beta Polymerase, domain 2"/>
    <property type="match status" value="1"/>
</dbReference>
<feature type="domain" description="Polymerase nucleotidyl transferase" evidence="13">
    <location>
        <begin position="19"/>
        <end position="100"/>
    </location>
</feature>
<dbReference type="PANTHER" id="PTHR33571:SF14">
    <property type="entry name" value="PROTEIN ADENYLYLTRANSFERASE MJ0435-RELATED"/>
    <property type="match status" value="1"/>
</dbReference>
<dbReference type="KEGG" id="mfk:E2N92_03045"/>
<dbReference type="GO" id="GO:0005524">
    <property type="term" value="F:ATP binding"/>
    <property type="evidence" value="ECO:0007669"/>
    <property type="project" value="UniProtKB-KW"/>
</dbReference>
<dbReference type="Pfam" id="PF01909">
    <property type="entry name" value="NTP_transf_2"/>
    <property type="match status" value="1"/>
</dbReference>
<dbReference type="RefSeq" id="WP_220682237.1">
    <property type="nucleotide sequence ID" value="NZ_CP037968.1"/>
</dbReference>
<keyword evidence="6" id="KW-0547">Nucleotide-binding</keyword>
<evidence type="ECO:0000256" key="3">
    <source>
        <dbReference type="ARBA" id="ARBA00022679"/>
    </source>
</evidence>
<dbReference type="PANTHER" id="PTHR33571">
    <property type="entry name" value="SSL8005 PROTEIN"/>
    <property type="match status" value="1"/>
</dbReference>
<evidence type="ECO:0000256" key="1">
    <source>
        <dbReference type="ARBA" id="ARBA00001946"/>
    </source>
</evidence>
<comment type="cofactor">
    <cofactor evidence="1">
        <name>Mg(2+)</name>
        <dbReference type="ChEBI" id="CHEBI:18420"/>
    </cofactor>
</comment>
<keyword evidence="3" id="KW-0808">Transferase</keyword>
<dbReference type="CDD" id="cd05403">
    <property type="entry name" value="NT_KNTase_like"/>
    <property type="match status" value="1"/>
</dbReference>
<comment type="catalytic activity">
    <reaction evidence="12">
        <text>L-tyrosyl-[protein] + ATP = O-(5'-adenylyl)-L-tyrosyl-[protein] + diphosphate</text>
        <dbReference type="Rhea" id="RHEA:54288"/>
        <dbReference type="Rhea" id="RHEA-COMP:10136"/>
        <dbReference type="Rhea" id="RHEA-COMP:13846"/>
        <dbReference type="ChEBI" id="CHEBI:30616"/>
        <dbReference type="ChEBI" id="CHEBI:33019"/>
        <dbReference type="ChEBI" id="CHEBI:46858"/>
        <dbReference type="ChEBI" id="CHEBI:83624"/>
        <dbReference type="EC" id="2.7.7.108"/>
    </reaction>
</comment>
<keyword evidence="8" id="KW-0460">Magnesium</keyword>
<evidence type="ECO:0000256" key="8">
    <source>
        <dbReference type="ARBA" id="ARBA00022842"/>
    </source>
</evidence>
<keyword evidence="2" id="KW-1277">Toxin-antitoxin system</keyword>
<evidence type="ECO:0000256" key="7">
    <source>
        <dbReference type="ARBA" id="ARBA00022840"/>
    </source>
</evidence>
<evidence type="ECO:0000256" key="10">
    <source>
        <dbReference type="ARBA" id="ARBA00038276"/>
    </source>
</evidence>
<reference evidence="14" key="2">
    <citation type="submission" date="2019-03" db="EMBL/GenBank/DDBJ databases">
        <authorList>
            <person name="Chen S.-C."/>
            <person name="Wu S.-Y."/>
            <person name="Lai M.-C."/>
        </authorList>
    </citation>
    <scope>NUCLEOTIDE SEQUENCE</scope>
    <source>
        <strain evidence="14">ML15</strain>
    </source>
</reference>
<sequence>MAIHLQTDDLRRLQERSARIRDNFGVKRIGIFGSVARGEETPTSDIDILVEFSEGKATFRNFMALITYLEDLFGRRVDLITTGGIDPYLRPYIEGEVIWCEA</sequence>
<evidence type="ECO:0000256" key="6">
    <source>
        <dbReference type="ARBA" id="ARBA00022741"/>
    </source>
</evidence>
<dbReference type="AlphaFoldDB" id="A0A8G1A1Q1"/>
<organism evidence="14 15">
    <name type="scientific">Methanofollis formosanus</name>
    <dbReference type="NCBI Taxonomy" id="299308"/>
    <lineage>
        <taxon>Archaea</taxon>
        <taxon>Methanobacteriati</taxon>
        <taxon>Methanobacteriota</taxon>
        <taxon>Stenosarchaea group</taxon>
        <taxon>Methanomicrobia</taxon>
        <taxon>Methanomicrobiales</taxon>
        <taxon>Methanomicrobiaceae</taxon>
        <taxon>Methanofollis</taxon>
    </lineage>
</organism>
<evidence type="ECO:0000256" key="2">
    <source>
        <dbReference type="ARBA" id="ARBA00022649"/>
    </source>
</evidence>